<dbReference type="InterPro" id="IPR023997">
    <property type="entry name" value="TonB-dep_OMP_SusC/RagA_CS"/>
</dbReference>
<keyword evidence="4 8" id="KW-0812">Transmembrane</keyword>
<dbReference type="Gene3D" id="2.40.170.20">
    <property type="entry name" value="TonB-dependent receptor, beta-barrel domain"/>
    <property type="match status" value="1"/>
</dbReference>
<evidence type="ECO:0000256" key="3">
    <source>
        <dbReference type="ARBA" id="ARBA00022452"/>
    </source>
</evidence>
<feature type="domain" description="TonB-dependent receptor plug" evidence="12">
    <location>
        <begin position="119"/>
        <end position="245"/>
    </location>
</feature>
<reference evidence="13" key="1">
    <citation type="submission" date="2023-06" db="EMBL/GenBank/DDBJ databases">
        <title>Genomic of Parafulvivirga corallium.</title>
        <authorList>
            <person name="Wang G."/>
        </authorList>
    </citation>
    <scope>NUCLEOTIDE SEQUENCE</scope>
    <source>
        <strain evidence="13">BMA10</strain>
    </source>
</reference>
<dbReference type="InterPro" id="IPR036942">
    <property type="entry name" value="Beta-barrel_TonB_sf"/>
</dbReference>
<evidence type="ECO:0000259" key="12">
    <source>
        <dbReference type="Pfam" id="PF07715"/>
    </source>
</evidence>
<evidence type="ECO:0000256" key="10">
    <source>
        <dbReference type="SAM" id="SignalP"/>
    </source>
</evidence>
<feature type="chain" id="PRO_5046038319" evidence="10">
    <location>
        <begin position="22"/>
        <end position="1093"/>
    </location>
</feature>
<comment type="subcellular location">
    <subcellularLocation>
        <location evidence="1 8">Cell outer membrane</location>
        <topology evidence="1 8">Multi-pass membrane protein</topology>
    </subcellularLocation>
</comment>
<dbReference type="InterPro" id="IPR012910">
    <property type="entry name" value="Plug_dom"/>
</dbReference>
<sequence>MKKILLISFVLVTALASSAWSQGRNVTGKVTSDDDGSPLPGVNVTVRGTSSGTVTDVDGNYTLSVTGSDAVLVFSYVGYVNETVQVGNQSVINIALVPDVETLQEVVVTALGVEKEVKALGYSVEQVSGDDVARSNETNVLNAINGKVAGVQISDPNGVAGGTTRITIRGNNSLKQGKNQPLIIVDGVPIENSTAGPSSGTLNGVSGRDWGSGINNINAWDVESINVLKGPNAAALYGSRGANGVIIIKTKKAKAGTGLGIEFNTSQLTREAFMFRDVQNKFGTGGARLAEPTFDQDADGNNLLPSVGFWGSGASWGPEMDGTPVLWWDGETRPFSPQPDNIKDFFQTGSIRNYNLAFSGAGEMGSVRVSLTRSETTPIVPNTEREQNTINLNSSINVSSKLRADAAITYLNTSDLNSPFLGDSEASIGKNLTWNWGRSYRPDLERDNYKNPDGTRNNNGFPAWGFRGRGRTGSFFWNLFENNEVRERDRIFGSVALNYQILPWLSARGQLGIDNYDEDRESKNKPIDSEGIQGGRYWRTLAKNRVQNHRFTLTANKDVTEDINITASLGAEHFKQTFYRISGSNAGRDFANPWLYTFSNFQNPNGNINNSPSEDSFGKIINGVFGSVDVSYKNMLFLTLTGRNDWSSTLPDGVNSYFYPSASLSFAFTDAFDIAPDILSFGKVRVAYANVGNDTDPFEIAPTFNLGSYGGQPSTTLPGTIPPTALAPESVNSYEAGLDLRFLEGKIGLDFTYYYISSKDQILSSPLPISSGFNSLRFNTGELENRGVEFLIDATPFETKDFSWNIAFNYSSNKNKVVSLADGAETLVLGNIFGAHGPNVEARPGEEFGTIYGWDYTYFDTNGNGVTDDSERIPSNRIIDDNGRWYINTDEREAIGNVTPDWRGGVTNTLRYKQFTLSSLIDIKKGGDVFFGSYGTGVGFGQSPQTLEGRNAEHGGLPWTDGDGVTHNNGLIKEGVYANGETNDQVVSYVYKHLDLFTWGAGGIVTPAVHEASWVRLRELSLTYTLPNSLLDKIGFIQNASITLLGRNLWFLHNTAPDNLDPSAVNGSGNNQGIEWGQLPASRTYGFNLKLGL</sequence>
<evidence type="ECO:0000313" key="13">
    <source>
        <dbReference type="EMBL" id="MDN5201292.1"/>
    </source>
</evidence>
<keyword evidence="14" id="KW-1185">Reference proteome</keyword>
<dbReference type="Gene3D" id="2.170.130.10">
    <property type="entry name" value="TonB-dependent receptor, plug domain"/>
    <property type="match status" value="1"/>
</dbReference>
<accession>A0ABT8KKQ3</accession>
<organism evidence="13 14">
    <name type="scientific">Splendidivirga corallicola</name>
    <dbReference type="NCBI Taxonomy" id="3051826"/>
    <lineage>
        <taxon>Bacteria</taxon>
        <taxon>Pseudomonadati</taxon>
        <taxon>Bacteroidota</taxon>
        <taxon>Cytophagia</taxon>
        <taxon>Cytophagales</taxon>
        <taxon>Splendidivirgaceae</taxon>
        <taxon>Splendidivirga</taxon>
    </lineage>
</organism>
<dbReference type="Proteomes" id="UP001172082">
    <property type="component" value="Unassembled WGS sequence"/>
</dbReference>
<name>A0ABT8KKQ3_9BACT</name>
<keyword evidence="7 8" id="KW-0998">Cell outer membrane</keyword>
<keyword evidence="6 8" id="KW-0472">Membrane</keyword>
<dbReference type="SUPFAM" id="SSF56935">
    <property type="entry name" value="Porins"/>
    <property type="match status" value="1"/>
</dbReference>
<keyword evidence="3 8" id="KW-1134">Transmembrane beta strand</keyword>
<dbReference type="Pfam" id="PF13715">
    <property type="entry name" value="CarbopepD_reg_2"/>
    <property type="match status" value="1"/>
</dbReference>
<keyword evidence="10" id="KW-0732">Signal</keyword>
<dbReference type="Gene3D" id="2.60.40.1120">
    <property type="entry name" value="Carboxypeptidase-like, regulatory domain"/>
    <property type="match status" value="1"/>
</dbReference>
<dbReference type="InterPro" id="IPR000531">
    <property type="entry name" value="Beta-barrel_TonB"/>
</dbReference>
<dbReference type="Pfam" id="PF00593">
    <property type="entry name" value="TonB_dep_Rec_b-barrel"/>
    <property type="match status" value="1"/>
</dbReference>
<gene>
    <name evidence="13" type="ORF">QQ008_07965</name>
</gene>
<evidence type="ECO:0000256" key="2">
    <source>
        <dbReference type="ARBA" id="ARBA00022448"/>
    </source>
</evidence>
<dbReference type="RefSeq" id="WP_346751318.1">
    <property type="nucleotide sequence ID" value="NZ_JAUJEA010000002.1"/>
</dbReference>
<evidence type="ECO:0000256" key="7">
    <source>
        <dbReference type="ARBA" id="ARBA00023237"/>
    </source>
</evidence>
<evidence type="ECO:0000256" key="9">
    <source>
        <dbReference type="RuleBase" id="RU003357"/>
    </source>
</evidence>
<evidence type="ECO:0000313" key="14">
    <source>
        <dbReference type="Proteomes" id="UP001172082"/>
    </source>
</evidence>
<dbReference type="InterPro" id="IPR039426">
    <property type="entry name" value="TonB-dep_rcpt-like"/>
</dbReference>
<dbReference type="Pfam" id="PF07715">
    <property type="entry name" value="Plug"/>
    <property type="match status" value="1"/>
</dbReference>
<comment type="similarity">
    <text evidence="8 9">Belongs to the TonB-dependent receptor family.</text>
</comment>
<dbReference type="InterPro" id="IPR023996">
    <property type="entry name" value="TonB-dep_OMP_SusC/RagA"/>
</dbReference>
<dbReference type="NCBIfam" id="TIGR04057">
    <property type="entry name" value="SusC_RagA_signa"/>
    <property type="match status" value="1"/>
</dbReference>
<dbReference type="EMBL" id="JAUJEA010000002">
    <property type="protein sequence ID" value="MDN5201292.1"/>
    <property type="molecule type" value="Genomic_DNA"/>
</dbReference>
<protein>
    <submittedName>
        <fullName evidence="13">SusC/RagA family TonB-linked outer membrane protein</fullName>
    </submittedName>
</protein>
<dbReference type="InterPro" id="IPR008969">
    <property type="entry name" value="CarboxyPept-like_regulatory"/>
</dbReference>
<evidence type="ECO:0000256" key="8">
    <source>
        <dbReference type="PROSITE-ProRule" id="PRU01360"/>
    </source>
</evidence>
<feature type="signal peptide" evidence="10">
    <location>
        <begin position="1"/>
        <end position="21"/>
    </location>
</feature>
<proteinExistence type="inferred from homology"/>
<evidence type="ECO:0000256" key="5">
    <source>
        <dbReference type="ARBA" id="ARBA00023077"/>
    </source>
</evidence>
<evidence type="ECO:0000256" key="1">
    <source>
        <dbReference type="ARBA" id="ARBA00004571"/>
    </source>
</evidence>
<dbReference type="PROSITE" id="PS52016">
    <property type="entry name" value="TONB_DEPENDENT_REC_3"/>
    <property type="match status" value="1"/>
</dbReference>
<dbReference type="NCBIfam" id="TIGR04056">
    <property type="entry name" value="OMP_RagA_SusC"/>
    <property type="match status" value="1"/>
</dbReference>
<evidence type="ECO:0000256" key="4">
    <source>
        <dbReference type="ARBA" id="ARBA00022692"/>
    </source>
</evidence>
<dbReference type="InterPro" id="IPR037066">
    <property type="entry name" value="Plug_dom_sf"/>
</dbReference>
<keyword evidence="2 8" id="KW-0813">Transport</keyword>
<dbReference type="SUPFAM" id="SSF49464">
    <property type="entry name" value="Carboxypeptidase regulatory domain-like"/>
    <property type="match status" value="1"/>
</dbReference>
<evidence type="ECO:0000256" key="6">
    <source>
        <dbReference type="ARBA" id="ARBA00023136"/>
    </source>
</evidence>
<feature type="domain" description="TonB-dependent receptor-like beta-barrel" evidence="11">
    <location>
        <begin position="447"/>
        <end position="916"/>
    </location>
</feature>
<keyword evidence="5 9" id="KW-0798">TonB box</keyword>
<comment type="caution">
    <text evidence="13">The sequence shown here is derived from an EMBL/GenBank/DDBJ whole genome shotgun (WGS) entry which is preliminary data.</text>
</comment>
<evidence type="ECO:0000259" key="11">
    <source>
        <dbReference type="Pfam" id="PF00593"/>
    </source>
</evidence>